<dbReference type="eggNOG" id="COG0438">
    <property type="taxonomic scope" value="Bacteria"/>
</dbReference>
<dbReference type="EMBL" id="CP001854">
    <property type="protein sequence ID" value="ADB53630.1"/>
    <property type="molecule type" value="Genomic_DNA"/>
</dbReference>
<dbReference type="Gene3D" id="3.40.50.2000">
    <property type="entry name" value="Glycogen Phosphorylase B"/>
    <property type="match status" value="2"/>
</dbReference>
<dbReference type="OrthoDB" id="9787111at2"/>
<evidence type="ECO:0000256" key="2">
    <source>
        <dbReference type="ARBA" id="ARBA00022679"/>
    </source>
</evidence>
<evidence type="ECO:0000313" key="5">
    <source>
        <dbReference type="Proteomes" id="UP000008229"/>
    </source>
</evidence>
<gene>
    <name evidence="4" type="ordered locus">Cwoe_5224</name>
</gene>
<dbReference type="PANTHER" id="PTHR45947:SF13">
    <property type="entry name" value="TRANSFERASE"/>
    <property type="match status" value="1"/>
</dbReference>
<dbReference type="InterPro" id="IPR028098">
    <property type="entry name" value="Glyco_trans_4-like_N"/>
</dbReference>
<feature type="domain" description="Glycosyltransferase subfamily 4-like N-terminal" evidence="3">
    <location>
        <begin position="54"/>
        <end position="202"/>
    </location>
</feature>
<dbReference type="RefSeq" id="WP_012936681.1">
    <property type="nucleotide sequence ID" value="NC_013739.1"/>
</dbReference>
<protein>
    <submittedName>
        <fullName evidence="4">Glycosyl transferase group 1</fullName>
    </submittedName>
</protein>
<evidence type="ECO:0000313" key="4">
    <source>
        <dbReference type="EMBL" id="ADB53630.1"/>
    </source>
</evidence>
<proteinExistence type="predicted"/>
<dbReference type="STRING" id="469383.Cwoe_5224"/>
<dbReference type="InterPro" id="IPR050194">
    <property type="entry name" value="Glycosyltransferase_grp1"/>
</dbReference>
<dbReference type="KEGG" id="cwo:Cwoe_5224"/>
<dbReference type="PANTHER" id="PTHR45947">
    <property type="entry name" value="SULFOQUINOVOSYL TRANSFERASE SQD2"/>
    <property type="match status" value="1"/>
</dbReference>
<evidence type="ECO:0000256" key="1">
    <source>
        <dbReference type="ARBA" id="ARBA00022676"/>
    </source>
</evidence>
<accession>D3FED8</accession>
<dbReference type="AlphaFoldDB" id="D3FED8"/>
<dbReference type="Proteomes" id="UP000008229">
    <property type="component" value="Chromosome"/>
</dbReference>
<dbReference type="Pfam" id="PF13579">
    <property type="entry name" value="Glyco_trans_4_4"/>
    <property type="match status" value="1"/>
</dbReference>
<name>D3FED8_CONWI</name>
<dbReference type="CAZy" id="GT4">
    <property type="family name" value="Glycosyltransferase Family 4"/>
</dbReference>
<keyword evidence="2 4" id="KW-0808">Transferase</keyword>
<sequence length="384" mass="40331">MASTDQPSTPARVLLLHNRYRAAGGEERVVDQQETLLREHGHAVARLERDSSETGAAQAARGLLRGGLDERAVAEAVRAHRADVVHAHNVHPLLGWRALAAAREAGARVVLHLHNYRLVCATAMAYRDGAPCTRCHGRDTRPGVRLRCRGSLPEAVVYGAGIARQQPRLLAHADACVVVSRAQLATLVQLGAAPPGAVVLPNAVERIAADSAAVDGTYALVAGRLVEEKGYDVAVRAARAAGVPLRIAGEGPAEPALRALAAGGDVRFLGRLPGPELAAQRRGAAVMLAPSRAQDPSPMSVVEALADGVPVLASDRGGLPELVGSAATLPVDDEPAWTAALAALWTDPRLRAARAADGLARARAEHAPEVYYERLTEVYARVLA</sequence>
<keyword evidence="5" id="KW-1185">Reference proteome</keyword>
<reference evidence="5" key="2">
    <citation type="submission" date="2010-01" db="EMBL/GenBank/DDBJ databases">
        <title>The complete genome of Conexibacter woesei DSM 14684.</title>
        <authorList>
            <consortium name="US DOE Joint Genome Institute (JGI-PGF)"/>
            <person name="Lucas S."/>
            <person name="Copeland A."/>
            <person name="Lapidus A."/>
            <person name="Glavina del Rio T."/>
            <person name="Dalin E."/>
            <person name="Tice H."/>
            <person name="Bruce D."/>
            <person name="Goodwin L."/>
            <person name="Pitluck S."/>
            <person name="Kyrpides N."/>
            <person name="Mavromatis K."/>
            <person name="Ivanova N."/>
            <person name="Mikhailova N."/>
            <person name="Chertkov O."/>
            <person name="Brettin T."/>
            <person name="Detter J.C."/>
            <person name="Han C."/>
            <person name="Larimer F."/>
            <person name="Land M."/>
            <person name="Hauser L."/>
            <person name="Markowitz V."/>
            <person name="Cheng J.-F."/>
            <person name="Hugenholtz P."/>
            <person name="Woyke T."/>
            <person name="Wu D."/>
            <person name="Pukall R."/>
            <person name="Steenblock K."/>
            <person name="Schneider S."/>
            <person name="Klenk H.-P."/>
            <person name="Eisen J.A."/>
        </authorList>
    </citation>
    <scope>NUCLEOTIDE SEQUENCE [LARGE SCALE GENOMIC DNA]</scope>
    <source>
        <strain evidence="5">DSM 14684 / CIP 108061 / JCM 11494 / NBRC 100937 / ID131577</strain>
    </source>
</reference>
<organism evidence="4 5">
    <name type="scientific">Conexibacter woesei (strain DSM 14684 / CCUG 47730 / CIP 108061 / JCM 11494 / NBRC 100937 / ID131577)</name>
    <dbReference type="NCBI Taxonomy" id="469383"/>
    <lineage>
        <taxon>Bacteria</taxon>
        <taxon>Bacillati</taxon>
        <taxon>Actinomycetota</taxon>
        <taxon>Thermoleophilia</taxon>
        <taxon>Solirubrobacterales</taxon>
        <taxon>Conexibacteraceae</taxon>
        <taxon>Conexibacter</taxon>
    </lineage>
</organism>
<dbReference type="CDD" id="cd03801">
    <property type="entry name" value="GT4_PimA-like"/>
    <property type="match status" value="1"/>
</dbReference>
<dbReference type="HOGENOM" id="CLU_009583_35_0_11"/>
<keyword evidence="1" id="KW-0328">Glycosyltransferase</keyword>
<dbReference type="SUPFAM" id="SSF53756">
    <property type="entry name" value="UDP-Glycosyltransferase/glycogen phosphorylase"/>
    <property type="match status" value="1"/>
</dbReference>
<evidence type="ECO:0000259" key="3">
    <source>
        <dbReference type="Pfam" id="PF13579"/>
    </source>
</evidence>
<reference evidence="4 5" key="1">
    <citation type="journal article" date="2010" name="Stand. Genomic Sci.">
        <title>Complete genome sequence of Conexibacter woesei type strain (ID131577).</title>
        <authorList>
            <person name="Pukall R."/>
            <person name="Lapidus A."/>
            <person name="Glavina Del Rio T."/>
            <person name="Copeland A."/>
            <person name="Tice H."/>
            <person name="Cheng J.-F."/>
            <person name="Lucas S."/>
            <person name="Chen F."/>
            <person name="Nolan M."/>
            <person name="Bruce D."/>
            <person name="Goodwin L."/>
            <person name="Pitluck S."/>
            <person name="Mavromatis K."/>
            <person name="Ivanova N."/>
            <person name="Ovchinnikova G."/>
            <person name="Pati A."/>
            <person name="Chen A."/>
            <person name="Palaniappan K."/>
            <person name="Land M."/>
            <person name="Hauser L."/>
            <person name="Chang Y.-J."/>
            <person name="Jeffries C.D."/>
            <person name="Chain P."/>
            <person name="Meincke L."/>
            <person name="Sims D."/>
            <person name="Brettin T."/>
            <person name="Detter J.C."/>
            <person name="Rohde M."/>
            <person name="Goeker M."/>
            <person name="Bristow J."/>
            <person name="Eisen J.A."/>
            <person name="Markowitz V."/>
            <person name="Kyrpides N.C."/>
            <person name="Klenk H.-P."/>
            <person name="Hugenholtz P."/>
        </authorList>
    </citation>
    <scope>NUCLEOTIDE SEQUENCE [LARGE SCALE GENOMIC DNA]</scope>
    <source>
        <strain evidence="5">DSM 14684 / CIP 108061 / JCM 11494 / NBRC 100937 / ID131577</strain>
    </source>
</reference>
<dbReference type="GO" id="GO:0016757">
    <property type="term" value="F:glycosyltransferase activity"/>
    <property type="evidence" value="ECO:0007669"/>
    <property type="project" value="UniProtKB-KW"/>
</dbReference>
<dbReference type="GO" id="GO:1901137">
    <property type="term" value="P:carbohydrate derivative biosynthetic process"/>
    <property type="evidence" value="ECO:0007669"/>
    <property type="project" value="UniProtKB-ARBA"/>
</dbReference>
<dbReference type="Pfam" id="PF13692">
    <property type="entry name" value="Glyco_trans_1_4"/>
    <property type="match status" value="1"/>
</dbReference>